<reference evidence="2 3" key="1">
    <citation type="journal article" date="2015" name="PLoS Pathog.">
        <title>Leptomonas seymouri: Adaptations to the Dixenous Life Cycle Analyzed by Genome Sequencing, Transcriptome Profiling and Co-infection with Leishmania donovani.</title>
        <authorList>
            <person name="Kraeva N."/>
            <person name="Butenko A."/>
            <person name="Hlavacova J."/>
            <person name="Kostygov A."/>
            <person name="Myskova J."/>
            <person name="Grybchuk D."/>
            <person name="Lestinova T."/>
            <person name="Votypka J."/>
            <person name="Volf P."/>
            <person name="Opperdoes F."/>
            <person name="Flegontov P."/>
            <person name="Lukes J."/>
            <person name="Yurchenko V."/>
        </authorList>
    </citation>
    <scope>NUCLEOTIDE SEQUENCE [LARGE SCALE GENOMIC DNA]</scope>
    <source>
        <strain evidence="2 3">ATCC 30220</strain>
    </source>
</reference>
<name>A0A0N1IIL0_LEPSE</name>
<gene>
    <name evidence="2" type="ORF">ABL78_6081</name>
</gene>
<dbReference type="InterPro" id="IPR005658">
    <property type="entry name" value="Prot_inh_ecotin"/>
</dbReference>
<dbReference type="Proteomes" id="UP000038009">
    <property type="component" value="Unassembled WGS sequence"/>
</dbReference>
<dbReference type="PANTHER" id="PTHR35890">
    <property type="match status" value="1"/>
</dbReference>
<protein>
    <submittedName>
        <fullName evidence="2">Ecotin-like protein 1</fullName>
    </submittedName>
</protein>
<accession>A0A0N1IIL0</accession>
<dbReference type="EMBL" id="LJSK01000226">
    <property type="protein sequence ID" value="KPI84853.1"/>
    <property type="molecule type" value="Genomic_DNA"/>
</dbReference>
<dbReference type="InterPro" id="IPR036198">
    <property type="entry name" value="Ecotin_sf"/>
</dbReference>
<organism evidence="2 3">
    <name type="scientific">Leptomonas seymouri</name>
    <dbReference type="NCBI Taxonomy" id="5684"/>
    <lineage>
        <taxon>Eukaryota</taxon>
        <taxon>Discoba</taxon>
        <taxon>Euglenozoa</taxon>
        <taxon>Kinetoplastea</taxon>
        <taxon>Metakinetoplastina</taxon>
        <taxon>Trypanosomatida</taxon>
        <taxon>Trypanosomatidae</taxon>
        <taxon>Leishmaniinae</taxon>
        <taxon>Leptomonas</taxon>
    </lineage>
</organism>
<dbReference type="GO" id="GO:0004867">
    <property type="term" value="F:serine-type endopeptidase inhibitor activity"/>
    <property type="evidence" value="ECO:0007669"/>
    <property type="project" value="InterPro"/>
</dbReference>
<evidence type="ECO:0000313" key="3">
    <source>
        <dbReference type="Proteomes" id="UP000038009"/>
    </source>
</evidence>
<dbReference type="PANTHER" id="PTHR35890:SF3">
    <property type="entry name" value="ECOTIN"/>
    <property type="match status" value="1"/>
</dbReference>
<sequence length="147" mass="16505">MPFCKVDAQYPPAPHGEKRIIFALDPQGTDMEQQRLMLQLIPSRMLEVSKTDAINILDLNGKVERHTLEGSDAPYFHVELANEYAVARRGLGEGEDDGVKVKKLVPMAQPPMFPYSHAQPVVVYLPKDVELHYNVWFGGEVMKAASE</sequence>
<dbReference type="Pfam" id="PF03974">
    <property type="entry name" value="Ecotin"/>
    <property type="match status" value="1"/>
</dbReference>
<dbReference type="OMA" id="NDAANHQ"/>
<comment type="similarity">
    <text evidence="1">Belongs to the protease inhibitor I11 (ecotin) family.</text>
</comment>
<comment type="caution">
    <text evidence="2">The sequence shown here is derived from an EMBL/GenBank/DDBJ whole genome shotgun (WGS) entry which is preliminary data.</text>
</comment>
<dbReference type="OrthoDB" id="271632at2759"/>
<dbReference type="SUPFAM" id="SSF49772">
    <property type="entry name" value="Ecotin, trypsin inhibitor"/>
    <property type="match status" value="1"/>
</dbReference>
<dbReference type="Gene3D" id="2.60.40.550">
    <property type="entry name" value="Ecotin"/>
    <property type="match status" value="1"/>
</dbReference>
<evidence type="ECO:0000313" key="2">
    <source>
        <dbReference type="EMBL" id="KPI84853.1"/>
    </source>
</evidence>
<keyword evidence="3" id="KW-1185">Reference proteome</keyword>
<dbReference type="VEuPathDB" id="TriTrypDB:Lsey_0226_0020"/>
<proteinExistence type="inferred from homology"/>
<evidence type="ECO:0000256" key="1">
    <source>
        <dbReference type="ARBA" id="ARBA00010558"/>
    </source>
</evidence>
<dbReference type="AlphaFoldDB" id="A0A0N1IIL0"/>